<protein>
    <submittedName>
        <fullName evidence="7">Cache domain-containing protein</fullName>
    </submittedName>
</protein>
<evidence type="ECO:0000256" key="4">
    <source>
        <dbReference type="ARBA" id="ARBA00022989"/>
    </source>
</evidence>
<gene>
    <name evidence="7" type="ORF">IGS68_00275</name>
</gene>
<dbReference type="SMART" id="SM01049">
    <property type="entry name" value="Cache_2"/>
    <property type="match status" value="1"/>
</dbReference>
<dbReference type="Proteomes" id="UP000595197">
    <property type="component" value="Chromosome"/>
</dbReference>
<dbReference type="RefSeq" id="WP_201076404.1">
    <property type="nucleotide sequence ID" value="NZ_CP067420.1"/>
</dbReference>
<keyword evidence="8" id="KW-1185">Reference proteome</keyword>
<comment type="subcellular location">
    <subcellularLocation>
        <location evidence="1">Cell membrane</location>
        <topology evidence="1">Multi-pass membrane protein</topology>
    </subcellularLocation>
</comment>
<organism evidence="7 8">
    <name type="scientific">Skermanella cutis</name>
    <dbReference type="NCBI Taxonomy" id="2775420"/>
    <lineage>
        <taxon>Bacteria</taxon>
        <taxon>Pseudomonadati</taxon>
        <taxon>Pseudomonadota</taxon>
        <taxon>Alphaproteobacteria</taxon>
        <taxon>Rhodospirillales</taxon>
        <taxon>Azospirillaceae</taxon>
        <taxon>Skermanella</taxon>
    </lineage>
</organism>
<accession>A0ABX7B7N3</accession>
<keyword evidence="4" id="KW-1133">Transmembrane helix</keyword>
<dbReference type="InterPro" id="IPR033480">
    <property type="entry name" value="sCache_2"/>
</dbReference>
<name>A0ABX7B7N3_9PROT</name>
<dbReference type="Gene3D" id="3.30.450.20">
    <property type="entry name" value="PAS domain"/>
    <property type="match status" value="1"/>
</dbReference>
<keyword evidence="2" id="KW-1003">Cell membrane</keyword>
<evidence type="ECO:0000313" key="7">
    <source>
        <dbReference type="EMBL" id="QQP89765.1"/>
    </source>
</evidence>
<proteinExistence type="predicted"/>
<sequence>MRLLIAGWSGRIALVGAILLMLTGVAGADPGKPTRDEVEALTLKAAALIESQGIEAAREAFNRAGEFRFGEIYVNVIDFTGTWLAYPPRPAGVGQNVVNLKDADGRFMVKDILKVAQESGHGWVSYRWLNPVSNRIEPKTSFVKRVPGKDLVAYIGIYE</sequence>
<dbReference type="Pfam" id="PF17200">
    <property type="entry name" value="sCache_2"/>
    <property type="match status" value="1"/>
</dbReference>
<evidence type="ECO:0000259" key="6">
    <source>
        <dbReference type="SMART" id="SM01049"/>
    </source>
</evidence>
<evidence type="ECO:0000256" key="5">
    <source>
        <dbReference type="ARBA" id="ARBA00023136"/>
    </source>
</evidence>
<evidence type="ECO:0000256" key="1">
    <source>
        <dbReference type="ARBA" id="ARBA00004651"/>
    </source>
</evidence>
<evidence type="ECO:0000256" key="3">
    <source>
        <dbReference type="ARBA" id="ARBA00022692"/>
    </source>
</evidence>
<feature type="domain" description="Single Cache" evidence="6">
    <location>
        <begin position="35"/>
        <end position="110"/>
    </location>
</feature>
<dbReference type="EMBL" id="CP067420">
    <property type="protein sequence ID" value="QQP89765.1"/>
    <property type="molecule type" value="Genomic_DNA"/>
</dbReference>
<reference evidence="7" key="1">
    <citation type="submission" date="2021-02" db="EMBL/GenBank/DDBJ databases">
        <title>Skermanella TT6 skin isolate.</title>
        <authorList>
            <person name="Lee K."/>
            <person name="Ganzorig M."/>
        </authorList>
    </citation>
    <scope>NUCLEOTIDE SEQUENCE</scope>
    <source>
        <strain evidence="7">TT6</strain>
    </source>
</reference>
<evidence type="ECO:0000256" key="2">
    <source>
        <dbReference type="ARBA" id="ARBA00022475"/>
    </source>
</evidence>
<keyword evidence="5" id="KW-0472">Membrane</keyword>
<evidence type="ECO:0000313" key="8">
    <source>
        <dbReference type="Proteomes" id="UP000595197"/>
    </source>
</evidence>
<keyword evidence="3" id="KW-0812">Transmembrane</keyword>